<dbReference type="Ensembl" id="ENSSCAT00000020982.1">
    <property type="protein sequence ID" value="ENSSCAP00000018774.1"/>
    <property type="gene ID" value="ENSSCAG00000013587.1"/>
</dbReference>
<sequence>PATHLDFPRERKRNLIPGMPMVIPSGLTRTNRSAPTSPSATARGSAGTCGSSVCTRSWRRRGTTSSPRWCHQKLTQLEGMSELTNTLEVFEGDMQLYV</sequence>
<feature type="compositionally biased region" description="Polar residues" evidence="1">
    <location>
        <begin position="27"/>
        <end position="53"/>
    </location>
</feature>
<accession>A0A8C9NF27</accession>
<organism evidence="2 3">
    <name type="scientific">Serinus canaria</name>
    <name type="common">Island canary</name>
    <name type="synonym">Fringilla canaria</name>
    <dbReference type="NCBI Taxonomy" id="9135"/>
    <lineage>
        <taxon>Eukaryota</taxon>
        <taxon>Metazoa</taxon>
        <taxon>Chordata</taxon>
        <taxon>Craniata</taxon>
        <taxon>Vertebrata</taxon>
        <taxon>Euteleostomi</taxon>
        <taxon>Archelosauria</taxon>
        <taxon>Archosauria</taxon>
        <taxon>Dinosauria</taxon>
        <taxon>Saurischia</taxon>
        <taxon>Theropoda</taxon>
        <taxon>Coelurosauria</taxon>
        <taxon>Aves</taxon>
        <taxon>Neognathae</taxon>
        <taxon>Neoaves</taxon>
        <taxon>Telluraves</taxon>
        <taxon>Australaves</taxon>
        <taxon>Passeriformes</taxon>
        <taxon>Passeroidea</taxon>
        <taxon>Fringillidae</taxon>
        <taxon>Carduelinae</taxon>
        <taxon>Serinus</taxon>
    </lineage>
</organism>
<dbReference type="AlphaFoldDB" id="A0A8C9NF27"/>
<protein>
    <submittedName>
        <fullName evidence="2">Uncharacterized protein</fullName>
    </submittedName>
</protein>
<proteinExistence type="predicted"/>
<dbReference type="OMA" id="SPRWCHQ"/>
<keyword evidence="3" id="KW-1185">Reference proteome</keyword>
<dbReference type="Proteomes" id="UP000694409">
    <property type="component" value="Unassembled WGS sequence"/>
</dbReference>
<reference evidence="2" key="2">
    <citation type="submission" date="2025-09" db="UniProtKB">
        <authorList>
            <consortium name="Ensembl"/>
        </authorList>
    </citation>
    <scope>IDENTIFICATION</scope>
</reference>
<feature type="region of interest" description="Disordered" evidence="1">
    <location>
        <begin position="1"/>
        <end position="53"/>
    </location>
</feature>
<reference evidence="2" key="1">
    <citation type="submission" date="2025-08" db="UniProtKB">
        <authorList>
            <consortium name="Ensembl"/>
        </authorList>
    </citation>
    <scope>IDENTIFICATION</scope>
</reference>
<evidence type="ECO:0000313" key="3">
    <source>
        <dbReference type="Proteomes" id="UP000694409"/>
    </source>
</evidence>
<evidence type="ECO:0000256" key="1">
    <source>
        <dbReference type="SAM" id="MobiDB-lite"/>
    </source>
</evidence>
<name>A0A8C9NF27_SERCA</name>
<evidence type="ECO:0000313" key="2">
    <source>
        <dbReference type="Ensembl" id="ENSSCAP00000018774.1"/>
    </source>
</evidence>